<keyword evidence="1" id="KW-0328">Glycosyltransferase</keyword>
<evidence type="ECO:0000313" key="5">
    <source>
        <dbReference type="Proteomes" id="UP001560045"/>
    </source>
</evidence>
<dbReference type="RefSeq" id="WP_369206981.1">
    <property type="nucleotide sequence ID" value="NZ_JBFNXQ010000037.1"/>
</dbReference>
<evidence type="ECO:0000256" key="1">
    <source>
        <dbReference type="ARBA" id="ARBA00022676"/>
    </source>
</evidence>
<dbReference type="PANTHER" id="PTHR12526:SF600">
    <property type="entry name" value="GLYCOSYL TRANSFERASE GROUP 1"/>
    <property type="match status" value="1"/>
</dbReference>
<evidence type="ECO:0000256" key="2">
    <source>
        <dbReference type="ARBA" id="ARBA00022679"/>
    </source>
</evidence>
<feature type="domain" description="Glycosyltransferase subfamily 4-like N-terminal" evidence="3">
    <location>
        <begin position="27"/>
        <end position="211"/>
    </location>
</feature>
<organism evidence="4 5">
    <name type="scientific">Geodermatophilus maliterrae</name>
    <dbReference type="NCBI Taxonomy" id="3162531"/>
    <lineage>
        <taxon>Bacteria</taxon>
        <taxon>Bacillati</taxon>
        <taxon>Actinomycetota</taxon>
        <taxon>Actinomycetes</taxon>
        <taxon>Geodermatophilales</taxon>
        <taxon>Geodermatophilaceae</taxon>
        <taxon>Geodermatophilus</taxon>
    </lineage>
</organism>
<reference evidence="4 5" key="1">
    <citation type="submission" date="2024-06" db="EMBL/GenBank/DDBJ databases">
        <title>Draft genome sequence of Geodermatophilus badlandi, a novel member of the Geodermatophilaceae isolated from badland sedimentary rocks in the Red desert, Wyoming, USA.</title>
        <authorList>
            <person name="Ben Tekaya S."/>
            <person name="Nouioui I."/>
            <person name="Flores G.M."/>
            <person name="Shaal M.N."/>
            <person name="Bredoire F."/>
            <person name="Basile F."/>
            <person name="Van Diepen L."/>
            <person name="Ward N.L."/>
        </authorList>
    </citation>
    <scope>NUCLEOTIDE SEQUENCE [LARGE SCALE GENOMIC DNA]</scope>
    <source>
        <strain evidence="4 5">WL48A</strain>
    </source>
</reference>
<proteinExistence type="predicted"/>
<dbReference type="Pfam" id="PF13692">
    <property type="entry name" value="Glyco_trans_1_4"/>
    <property type="match status" value="1"/>
</dbReference>
<dbReference type="EMBL" id="JBFNXQ010000037">
    <property type="protein sequence ID" value="MEX5719290.1"/>
    <property type="molecule type" value="Genomic_DNA"/>
</dbReference>
<keyword evidence="5" id="KW-1185">Reference proteome</keyword>
<protein>
    <submittedName>
        <fullName evidence="4">Glycosyltransferase</fullName>
    </submittedName>
</protein>
<comment type="caution">
    <text evidence="4">The sequence shown here is derived from an EMBL/GenBank/DDBJ whole genome shotgun (WGS) entry which is preliminary data.</text>
</comment>
<dbReference type="Proteomes" id="UP001560045">
    <property type="component" value="Unassembled WGS sequence"/>
</dbReference>
<evidence type="ECO:0000259" key="3">
    <source>
        <dbReference type="Pfam" id="PF13439"/>
    </source>
</evidence>
<dbReference type="InterPro" id="IPR028098">
    <property type="entry name" value="Glyco_trans_4-like_N"/>
</dbReference>
<gene>
    <name evidence="4" type="ORF">ABQ292_13045</name>
</gene>
<dbReference type="Pfam" id="PF13439">
    <property type="entry name" value="Glyco_transf_4"/>
    <property type="match status" value="1"/>
</dbReference>
<sequence length="395" mass="42445">MSHTARPAAGRRILLLTKTDFEDPRDGGSLRVAALVSELTEAGFVVDAHVVRARKRSGAGASGRWSPGSARSLVRVLVRFLRARSISALTWFSPRVVREVHRDLEQHRYDLTVLEFTQLLGYLPVVPRPVLVDMHNVESELMANYARSATSRLKRLAARYEAAALRRMESHLPRQVDAVATVSQRDADLLRDLAGGRPAGAEIVVAPNGVSDAAFYTSGPRSRTVVFVAHLGWRPNVDAAEWLVREVWPHVQALDPGLVLQLVGRSPAASVRTLQGPTVEVHADVPSVLPYVTAARVATAPLLAAGGTRLKILEALACGTPVVATPLGALGLESLEGAHLRLAESAEAFAHAVVDVARQDPDRGAVRAVVEPYRWHNALGSLVDRATALGSRAGG</sequence>
<accession>A0ABV3XFD2</accession>
<evidence type="ECO:0000313" key="4">
    <source>
        <dbReference type="EMBL" id="MEX5719290.1"/>
    </source>
</evidence>
<dbReference type="CDD" id="cd03801">
    <property type="entry name" value="GT4_PimA-like"/>
    <property type="match status" value="1"/>
</dbReference>
<dbReference type="Gene3D" id="3.40.50.2000">
    <property type="entry name" value="Glycogen Phosphorylase B"/>
    <property type="match status" value="2"/>
</dbReference>
<dbReference type="PANTHER" id="PTHR12526">
    <property type="entry name" value="GLYCOSYLTRANSFERASE"/>
    <property type="match status" value="1"/>
</dbReference>
<dbReference type="SUPFAM" id="SSF53756">
    <property type="entry name" value="UDP-Glycosyltransferase/glycogen phosphorylase"/>
    <property type="match status" value="1"/>
</dbReference>
<name>A0ABV3XFD2_9ACTN</name>
<keyword evidence="2" id="KW-0808">Transferase</keyword>